<keyword evidence="3" id="KW-1185">Reference proteome</keyword>
<reference evidence="2 3" key="1">
    <citation type="submission" date="2016-12" db="EMBL/GenBank/DDBJ databases">
        <title>The genomes of Aspergillus section Nigri reveals drivers in fungal speciation.</title>
        <authorList>
            <consortium name="DOE Joint Genome Institute"/>
            <person name="Vesth T.C."/>
            <person name="Nybo J."/>
            <person name="Theobald S."/>
            <person name="Brandl J."/>
            <person name="Frisvad J.C."/>
            <person name="Nielsen K.F."/>
            <person name="Lyhne E.K."/>
            <person name="Kogle M.E."/>
            <person name="Kuo A."/>
            <person name="Riley R."/>
            <person name="Clum A."/>
            <person name="Nolan M."/>
            <person name="Lipzen A."/>
            <person name="Salamov A."/>
            <person name="Henrissat B."/>
            <person name="Wiebenga A."/>
            <person name="De Vries R.P."/>
            <person name="Grigoriev I.V."/>
            <person name="Mortensen U.H."/>
            <person name="Andersen M.R."/>
            <person name="Baker S.E."/>
        </authorList>
    </citation>
    <scope>NUCLEOTIDE SEQUENCE [LARGE SCALE GENOMIC DNA]</scope>
    <source>
        <strain evidence="2 3">CBS 115572</strain>
    </source>
</reference>
<evidence type="ECO:0008006" key="4">
    <source>
        <dbReference type="Google" id="ProtNLM"/>
    </source>
</evidence>
<organism evidence="2 3">
    <name type="scientific">Aspergillus sclerotioniger CBS 115572</name>
    <dbReference type="NCBI Taxonomy" id="1450535"/>
    <lineage>
        <taxon>Eukaryota</taxon>
        <taxon>Fungi</taxon>
        <taxon>Dikarya</taxon>
        <taxon>Ascomycota</taxon>
        <taxon>Pezizomycotina</taxon>
        <taxon>Eurotiomycetes</taxon>
        <taxon>Eurotiomycetidae</taxon>
        <taxon>Eurotiales</taxon>
        <taxon>Aspergillaceae</taxon>
        <taxon>Aspergillus</taxon>
        <taxon>Aspergillus subgen. Circumdati</taxon>
    </lineage>
</organism>
<name>A0A317WSM8_9EURO</name>
<protein>
    <recommendedName>
        <fullName evidence="4">Secreted protein</fullName>
    </recommendedName>
</protein>
<evidence type="ECO:0000313" key="2">
    <source>
        <dbReference type="EMBL" id="PWY89464.1"/>
    </source>
</evidence>
<gene>
    <name evidence="2" type="ORF">BO94DRAFT_545457</name>
</gene>
<dbReference type="AlphaFoldDB" id="A0A317WSM8"/>
<evidence type="ECO:0000256" key="1">
    <source>
        <dbReference type="SAM" id="SignalP"/>
    </source>
</evidence>
<evidence type="ECO:0000313" key="3">
    <source>
        <dbReference type="Proteomes" id="UP000246702"/>
    </source>
</evidence>
<dbReference type="Proteomes" id="UP000246702">
    <property type="component" value="Unassembled WGS sequence"/>
</dbReference>
<keyword evidence="1" id="KW-0732">Signal</keyword>
<dbReference type="RefSeq" id="XP_025468375.1">
    <property type="nucleotide sequence ID" value="XM_025613238.1"/>
</dbReference>
<feature type="chain" id="PRO_5016363904" description="Secreted protein" evidence="1">
    <location>
        <begin position="22"/>
        <end position="114"/>
    </location>
</feature>
<sequence>MAFVRLFASLLVALRFRQTPGLRPSITEAAETKKRRGSRIGEVPGPMIIPVTSVLESGPNVDRTNRARIICDALLRSLDGSFTCESGCWSPTPRDVSLGGPELQMVQIYSWQGD</sequence>
<proteinExistence type="predicted"/>
<dbReference type="EMBL" id="MSFK01000011">
    <property type="protein sequence ID" value="PWY89464.1"/>
    <property type="molecule type" value="Genomic_DNA"/>
</dbReference>
<dbReference type="GeneID" id="37115381"/>
<accession>A0A317WSM8</accession>
<comment type="caution">
    <text evidence="2">The sequence shown here is derived from an EMBL/GenBank/DDBJ whole genome shotgun (WGS) entry which is preliminary data.</text>
</comment>
<feature type="signal peptide" evidence="1">
    <location>
        <begin position="1"/>
        <end position="21"/>
    </location>
</feature>